<reference evidence="2 3" key="1">
    <citation type="journal article" date="2016" name="Front. Microbiol.">
        <title>Genomic Resource of Rice Seed Associated Bacteria.</title>
        <authorList>
            <person name="Midha S."/>
            <person name="Bansal K."/>
            <person name="Sharma S."/>
            <person name="Kumar N."/>
            <person name="Patil P.P."/>
            <person name="Chaudhry V."/>
            <person name="Patil P.B."/>
        </authorList>
    </citation>
    <scope>NUCLEOTIDE SEQUENCE [LARGE SCALE GENOMIC DNA]</scope>
    <source>
        <strain evidence="2 3">RSA3</strain>
    </source>
</reference>
<name>A0A147F407_MICTE</name>
<evidence type="ECO:0000313" key="3">
    <source>
        <dbReference type="Proteomes" id="UP000072189"/>
    </source>
</evidence>
<dbReference type="EMBL" id="LDRV01000105">
    <property type="protein sequence ID" value="KTS08292.1"/>
    <property type="molecule type" value="Genomic_DNA"/>
</dbReference>
<feature type="transmembrane region" description="Helical" evidence="1">
    <location>
        <begin position="84"/>
        <end position="104"/>
    </location>
</feature>
<dbReference type="Proteomes" id="UP000072189">
    <property type="component" value="Unassembled WGS sequence"/>
</dbReference>
<accession>A0A147F407</accession>
<keyword evidence="1" id="KW-0812">Transmembrane</keyword>
<gene>
    <name evidence="2" type="ORF">RSA3_15690</name>
</gene>
<feature type="transmembrane region" description="Helical" evidence="1">
    <location>
        <begin position="6"/>
        <end position="28"/>
    </location>
</feature>
<proteinExistence type="predicted"/>
<dbReference type="AlphaFoldDB" id="A0A147F407"/>
<organism evidence="2 3">
    <name type="scientific">Microbacterium testaceum</name>
    <name type="common">Aureobacterium testaceum</name>
    <name type="synonym">Brevibacterium testaceum</name>
    <dbReference type="NCBI Taxonomy" id="2033"/>
    <lineage>
        <taxon>Bacteria</taxon>
        <taxon>Bacillati</taxon>
        <taxon>Actinomycetota</taxon>
        <taxon>Actinomycetes</taxon>
        <taxon>Micrococcales</taxon>
        <taxon>Microbacteriaceae</taxon>
        <taxon>Microbacterium</taxon>
    </lineage>
</organism>
<dbReference type="PATRIC" id="fig|2033.5.peg.2544"/>
<comment type="caution">
    <text evidence="2">The sequence shown here is derived from an EMBL/GenBank/DDBJ whole genome shotgun (WGS) entry which is preliminary data.</text>
</comment>
<evidence type="ECO:0000313" key="2">
    <source>
        <dbReference type="EMBL" id="KTS08292.1"/>
    </source>
</evidence>
<dbReference type="RefSeq" id="WP_058596819.1">
    <property type="nucleotide sequence ID" value="NZ_LDRU01000058.1"/>
</dbReference>
<keyword evidence="1" id="KW-0472">Membrane</keyword>
<protein>
    <submittedName>
        <fullName evidence="2">Uncharacterized protein</fullName>
    </submittedName>
</protein>
<keyword evidence="1" id="KW-1133">Transmembrane helix</keyword>
<evidence type="ECO:0000256" key="1">
    <source>
        <dbReference type="SAM" id="Phobius"/>
    </source>
</evidence>
<dbReference type="OrthoDB" id="5124342at2"/>
<sequence>MNISITLVSVGVAIAAMVIVTVAVSAGVRRSPSTATYRATKADVLFVVSTRKWQRVMVRTLGIVVFVLGLLLSLVAATRPSSPLSMGIAGVAMVIGGGAFILLARGMARLRLEVTPDTIWAFPMVAAPREVPLAELTALAPHIGNNYGGVVGKSGSKTRFAANRLMLGYPQLIQHLRQYRPDLTIPDASRPLQEA</sequence>
<feature type="transmembrane region" description="Helical" evidence="1">
    <location>
        <begin position="56"/>
        <end position="78"/>
    </location>
</feature>